<dbReference type="Pfam" id="PF00278">
    <property type="entry name" value="Orn_DAP_Arg_deC"/>
    <property type="match status" value="1"/>
</dbReference>
<keyword evidence="5" id="KW-0456">Lyase</keyword>
<dbReference type="PROSITE" id="PS00879">
    <property type="entry name" value="ODR_DC_2_2"/>
    <property type="match status" value="1"/>
</dbReference>
<dbReference type="EC" id="4.1.1.17" evidence="7"/>
<evidence type="ECO:0000313" key="15">
    <source>
        <dbReference type="EMBL" id="KAK8786601.1"/>
    </source>
</evidence>
<protein>
    <recommendedName>
        <fullName evidence="7">ornithine decarboxylase</fullName>
        <ecNumber evidence="7">4.1.1.17</ecNumber>
    </recommendedName>
</protein>
<keyword evidence="4" id="KW-0620">Polyamine biosynthesis</keyword>
<evidence type="ECO:0000256" key="11">
    <source>
        <dbReference type="PIRSR" id="PIRSR600183-50"/>
    </source>
</evidence>
<comment type="subunit">
    <text evidence="9">Homodimer. Only the dimer is catalytically active, as the active sites are constructed of residues from both monomers.</text>
</comment>
<comment type="pathway">
    <text evidence="6">Amine and polyamine biosynthesis; putrescine biosynthesis via L-ornithine pathway; putrescine from L-ornithine: step 1/1.</text>
</comment>
<evidence type="ECO:0000256" key="3">
    <source>
        <dbReference type="ARBA" id="ARBA00022898"/>
    </source>
</evidence>
<evidence type="ECO:0000256" key="1">
    <source>
        <dbReference type="ARBA" id="ARBA00001933"/>
    </source>
</evidence>
<dbReference type="SUPFAM" id="SSF51419">
    <property type="entry name" value="PLP-binding barrel"/>
    <property type="match status" value="1"/>
</dbReference>
<evidence type="ECO:0000259" key="13">
    <source>
        <dbReference type="Pfam" id="PF00278"/>
    </source>
</evidence>
<feature type="active site" description="Proton donor" evidence="11">
    <location>
        <position position="460"/>
    </location>
</feature>
<keyword evidence="16" id="KW-1185">Reference proteome</keyword>
<comment type="cofactor">
    <cofactor evidence="1 11">
        <name>pyridoxal 5'-phosphate</name>
        <dbReference type="ChEBI" id="CHEBI:597326"/>
    </cofactor>
</comment>
<dbReference type="InterPro" id="IPR029066">
    <property type="entry name" value="PLP-binding_barrel"/>
</dbReference>
<dbReference type="GO" id="GO:0004586">
    <property type="term" value="F:ornithine decarboxylase activity"/>
    <property type="evidence" value="ECO:0007669"/>
    <property type="project" value="UniProtKB-EC"/>
</dbReference>
<dbReference type="PANTHER" id="PTHR11482">
    <property type="entry name" value="ARGININE/DIAMINOPIMELATE/ORNITHINE DECARBOXYLASE"/>
    <property type="match status" value="1"/>
</dbReference>
<comment type="catalytic activity">
    <reaction evidence="10">
        <text>L-ornithine + H(+) = putrescine + CO2</text>
        <dbReference type="Rhea" id="RHEA:22964"/>
        <dbReference type="ChEBI" id="CHEBI:15378"/>
        <dbReference type="ChEBI" id="CHEBI:16526"/>
        <dbReference type="ChEBI" id="CHEBI:46911"/>
        <dbReference type="ChEBI" id="CHEBI:326268"/>
        <dbReference type="EC" id="4.1.1.17"/>
    </reaction>
</comment>
<dbReference type="SUPFAM" id="SSF50621">
    <property type="entry name" value="Alanine racemase C-terminal domain-like"/>
    <property type="match status" value="1"/>
</dbReference>
<evidence type="ECO:0000256" key="9">
    <source>
        <dbReference type="ARBA" id="ARBA00046672"/>
    </source>
</evidence>
<dbReference type="PROSITE" id="PS00878">
    <property type="entry name" value="ODR_DC_2_1"/>
    <property type="match status" value="1"/>
</dbReference>
<dbReference type="PRINTS" id="PR01179">
    <property type="entry name" value="ODADCRBXLASE"/>
</dbReference>
<evidence type="ECO:0000256" key="7">
    <source>
        <dbReference type="ARBA" id="ARBA00034138"/>
    </source>
</evidence>
<dbReference type="InterPro" id="IPR000183">
    <property type="entry name" value="Orn/DAP/Arg_de-COase"/>
</dbReference>
<evidence type="ECO:0000259" key="14">
    <source>
        <dbReference type="Pfam" id="PF02784"/>
    </source>
</evidence>
<feature type="domain" description="Orn/DAP/Arg decarboxylase 2 N-terminal" evidence="14">
    <location>
        <begin position="154"/>
        <end position="386"/>
    </location>
</feature>
<name>A0AAQ4FIQ4_AMBAM</name>
<dbReference type="InterPro" id="IPR022644">
    <property type="entry name" value="De-COase2_N"/>
</dbReference>
<dbReference type="AlphaFoldDB" id="A0AAQ4FIQ4"/>
<dbReference type="InterPro" id="IPR009006">
    <property type="entry name" value="Ala_racemase/Decarboxylase_C"/>
</dbReference>
<evidence type="ECO:0000313" key="16">
    <source>
        <dbReference type="Proteomes" id="UP001321473"/>
    </source>
</evidence>
<organism evidence="15 16">
    <name type="scientific">Amblyomma americanum</name>
    <name type="common">Lone star tick</name>
    <dbReference type="NCBI Taxonomy" id="6943"/>
    <lineage>
        <taxon>Eukaryota</taxon>
        <taxon>Metazoa</taxon>
        <taxon>Ecdysozoa</taxon>
        <taxon>Arthropoda</taxon>
        <taxon>Chelicerata</taxon>
        <taxon>Arachnida</taxon>
        <taxon>Acari</taxon>
        <taxon>Parasitiformes</taxon>
        <taxon>Ixodida</taxon>
        <taxon>Ixodoidea</taxon>
        <taxon>Ixodidae</taxon>
        <taxon>Amblyomminae</taxon>
        <taxon>Amblyomma</taxon>
    </lineage>
</organism>
<feature type="domain" description="Orn/DAP/Arg decarboxylase 2 C-terminal" evidence="13">
    <location>
        <begin position="149"/>
        <end position="487"/>
    </location>
</feature>
<evidence type="ECO:0000256" key="8">
    <source>
        <dbReference type="ARBA" id="ARBA00037173"/>
    </source>
</evidence>
<dbReference type="Pfam" id="PF02784">
    <property type="entry name" value="Orn_Arg_deC_N"/>
    <property type="match status" value="1"/>
</dbReference>
<sequence>MTQVKHSQLLNALNGMQPSWPGLHPTASWAAKERLYYWTNVTDDSALFLAREQQFGRERLGGCRLGWQPNPVSKMLWSRILLSSAGGRTLKSGASIATSNGSLFLRFKSSKTLPAQETEDGTLIYTQGAMPDVARDILSKRHADNGAFFVCDLRDMAKKVELWREFLPRVAPFYAIKACRDPVVLNGLNTLGVNFDCSNKGELSAVLNMGVSPSRIVYANTVKSPPDIEFAHHHGVRLMTFDSAEELAKVKDKGARLLLRIQADETGSQHSFNTKFGCTFSEAKSILQQAQNMGCSVVGVSFHVGCAYQSTEIFSHTIARAKAIFDVAANMGYNMTVLDIGGGFPGGLRRQHYFRKVCESIRLATDLHFPESSGVHVIAEPGQFFVTSCYALIVQVIGKRLREVVVDGISQPHQELFINESKDNCVSRNLYDYLDVSIWPLQEPLERPNDVLTTVWGGTCNPIDCIQARKPLFEAHVGEWLLMDNIGAYSLSRASGFNGLPFAPVHYIAADEDACAVRRILDASPLRSGYCQPESVLKEALLAQWRTETTTRDSRVAAAAAGALQC</sequence>
<reference evidence="15 16" key="1">
    <citation type="journal article" date="2023" name="Arcadia Sci">
        <title>De novo assembly of a long-read Amblyomma americanum tick genome.</title>
        <authorList>
            <person name="Chou S."/>
            <person name="Poskanzer K.E."/>
            <person name="Rollins M."/>
            <person name="Thuy-Boun P.S."/>
        </authorList>
    </citation>
    <scope>NUCLEOTIDE SEQUENCE [LARGE SCALE GENOMIC DNA]</scope>
    <source>
        <strain evidence="15">F_SG_1</strain>
        <tissue evidence="15">Salivary glands</tissue>
    </source>
</reference>
<dbReference type="InterPro" id="IPR022643">
    <property type="entry name" value="De-COase2_C"/>
</dbReference>
<dbReference type="InterPro" id="IPR022657">
    <property type="entry name" value="De-COase2_CS"/>
</dbReference>
<dbReference type="InterPro" id="IPR002433">
    <property type="entry name" value="Orn_de-COase"/>
</dbReference>
<accession>A0AAQ4FIQ4</accession>
<evidence type="ECO:0000256" key="12">
    <source>
        <dbReference type="RuleBase" id="RU003737"/>
    </source>
</evidence>
<evidence type="ECO:0000256" key="5">
    <source>
        <dbReference type="ARBA" id="ARBA00023239"/>
    </source>
</evidence>
<evidence type="ECO:0000256" key="4">
    <source>
        <dbReference type="ARBA" id="ARBA00023115"/>
    </source>
</evidence>
<dbReference type="PRINTS" id="PR01182">
    <property type="entry name" value="ORNDCRBXLASE"/>
</dbReference>
<gene>
    <name evidence="15" type="ORF">V5799_023623</name>
</gene>
<dbReference type="Gene3D" id="3.20.20.10">
    <property type="entry name" value="Alanine racemase"/>
    <property type="match status" value="1"/>
</dbReference>
<keyword evidence="3 11" id="KW-0663">Pyridoxal phosphate</keyword>
<dbReference type="Proteomes" id="UP001321473">
    <property type="component" value="Unassembled WGS sequence"/>
</dbReference>
<dbReference type="GO" id="GO:0005737">
    <property type="term" value="C:cytoplasm"/>
    <property type="evidence" value="ECO:0007669"/>
    <property type="project" value="TreeGrafter"/>
</dbReference>
<dbReference type="CDD" id="cd00622">
    <property type="entry name" value="PLPDE_III_ODC"/>
    <property type="match status" value="1"/>
</dbReference>
<feature type="modified residue" description="N6-(pyridoxal phosphate)lysine" evidence="11">
    <location>
        <position position="177"/>
    </location>
</feature>
<comment type="caution">
    <text evidence="15">The sequence shown here is derived from an EMBL/GenBank/DDBJ whole genome shotgun (WGS) entry which is preliminary data.</text>
</comment>
<evidence type="ECO:0000256" key="10">
    <source>
        <dbReference type="ARBA" id="ARBA00049127"/>
    </source>
</evidence>
<dbReference type="Gene3D" id="2.40.37.10">
    <property type="entry name" value="Lyase, Ornithine Decarboxylase, Chain A, domain 1"/>
    <property type="match status" value="1"/>
</dbReference>
<dbReference type="GO" id="GO:0033387">
    <property type="term" value="P:putrescine biosynthetic process from arginine, via ornithine"/>
    <property type="evidence" value="ECO:0007669"/>
    <property type="project" value="TreeGrafter"/>
</dbReference>
<dbReference type="EMBL" id="JARKHS020002602">
    <property type="protein sequence ID" value="KAK8786601.1"/>
    <property type="molecule type" value="Genomic_DNA"/>
</dbReference>
<comment type="similarity">
    <text evidence="2 12">Belongs to the Orn/Lys/Arg decarboxylase class-II family.</text>
</comment>
<evidence type="ECO:0000256" key="2">
    <source>
        <dbReference type="ARBA" id="ARBA00008872"/>
    </source>
</evidence>
<comment type="function">
    <text evidence="8">Catalyzes the first and rate-limiting step of polyamine biosynthesis that converts ornithine into putrescine, which is the precursor for the polyamines, spermidine and spermine. Polyamines are essential for cell proliferation and are implicated in cellular processes, ranging from DNA replication to apoptosis.</text>
</comment>
<proteinExistence type="inferred from homology"/>
<evidence type="ECO:0000256" key="6">
    <source>
        <dbReference type="ARBA" id="ARBA00034115"/>
    </source>
</evidence>
<dbReference type="InterPro" id="IPR022653">
    <property type="entry name" value="De-COase2_pyr-phos_BS"/>
</dbReference>
<dbReference type="FunFam" id="3.20.20.10:FF:000005">
    <property type="entry name" value="Ornithine decarboxylase"/>
    <property type="match status" value="1"/>
</dbReference>
<dbReference type="PANTHER" id="PTHR11482:SF6">
    <property type="entry name" value="ORNITHINE DECARBOXYLASE 1-RELATED"/>
    <property type="match status" value="1"/>
</dbReference>